<evidence type="ECO:0000259" key="10">
    <source>
        <dbReference type="PROSITE" id="PS51085"/>
    </source>
</evidence>
<evidence type="ECO:0000256" key="5">
    <source>
        <dbReference type="ARBA" id="ARBA00022827"/>
    </source>
</evidence>
<keyword evidence="3" id="KW-0001">2Fe-2S</keyword>
<proteinExistence type="inferred from homology"/>
<reference evidence="12 13" key="1">
    <citation type="submission" date="2017-10" db="EMBL/GenBank/DDBJ databases">
        <title>Nyctiphanis sp. nov., isolated from the stomach of the euphausiid Nyctiphanes simplex (Hansen, 1911) in the Gulf of California.</title>
        <authorList>
            <person name="Gomez-Gil B."/>
            <person name="Aguilar-Mendez M."/>
            <person name="Lopez-Cortes A."/>
            <person name="Gomez-Gutierrez J."/>
            <person name="Roque A."/>
            <person name="Lang E."/>
            <person name="Gonzalez-Castillo A."/>
        </authorList>
    </citation>
    <scope>NUCLEOTIDE SEQUENCE [LARGE SCALE GENOMIC DNA]</scope>
    <source>
        <strain evidence="12 13">CAIM 600</strain>
    </source>
</reference>
<dbReference type="GO" id="GO:0016491">
    <property type="term" value="F:oxidoreductase activity"/>
    <property type="evidence" value="ECO:0007669"/>
    <property type="project" value="UniProtKB-KW"/>
</dbReference>
<evidence type="ECO:0000256" key="6">
    <source>
        <dbReference type="ARBA" id="ARBA00023002"/>
    </source>
</evidence>
<keyword evidence="8" id="KW-0411">Iron-sulfur</keyword>
<comment type="cofactor">
    <cofactor evidence="1">
        <name>FAD</name>
        <dbReference type="ChEBI" id="CHEBI:57692"/>
    </cofactor>
</comment>
<dbReference type="PROSITE" id="PS51384">
    <property type="entry name" value="FAD_FR"/>
    <property type="match status" value="1"/>
</dbReference>
<evidence type="ECO:0000259" key="11">
    <source>
        <dbReference type="PROSITE" id="PS51384"/>
    </source>
</evidence>
<dbReference type="PANTHER" id="PTHR47354:SF6">
    <property type="entry name" value="NADH OXIDOREDUCTASE HCR"/>
    <property type="match status" value="1"/>
</dbReference>
<evidence type="ECO:0000256" key="3">
    <source>
        <dbReference type="ARBA" id="ARBA00022714"/>
    </source>
</evidence>
<protein>
    <submittedName>
        <fullName evidence="12">Uncharacterized protein</fullName>
    </submittedName>
</protein>
<dbReference type="SUPFAM" id="SSF63380">
    <property type="entry name" value="Riboflavin synthase domain-like"/>
    <property type="match status" value="1"/>
</dbReference>
<dbReference type="SUPFAM" id="SSF54292">
    <property type="entry name" value="2Fe-2S ferredoxin-like"/>
    <property type="match status" value="1"/>
</dbReference>
<name>A0A4Q0YUA6_9GAMM</name>
<dbReference type="InterPro" id="IPR012675">
    <property type="entry name" value="Beta-grasp_dom_sf"/>
</dbReference>
<evidence type="ECO:0000256" key="9">
    <source>
        <dbReference type="ARBA" id="ARBA00061434"/>
    </source>
</evidence>
<keyword evidence="7" id="KW-0408">Iron</keyword>
<dbReference type="InterPro" id="IPR017938">
    <property type="entry name" value="Riboflavin_synthase-like_b-brl"/>
</dbReference>
<keyword evidence="4" id="KW-0479">Metal-binding</keyword>
<keyword evidence="6" id="KW-0560">Oxidoreductase</keyword>
<dbReference type="Gene3D" id="2.40.30.10">
    <property type="entry name" value="Translation factors"/>
    <property type="match status" value="1"/>
</dbReference>
<evidence type="ECO:0000313" key="13">
    <source>
        <dbReference type="Proteomes" id="UP000290287"/>
    </source>
</evidence>
<dbReference type="GO" id="GO:0051537">
    <property type="term" value="F:2 iron, 2 sulfur cluster binding"/>
    <property type="evidence" value="ECO:0007669"/>
    <property type="project" value="UniProtKB-KW"/>
</dbReference>
<dbReference type="AlphaFoldDB" id="A0A4Q0YUA6"/>
<keyword evidence="13" id="KW-1185">Reference proteome</keyword>
<evidence type="ECO:0000256" key="8">
    <source>
        <dbReference type="ARBA" id="ARBA00023014"/>
    </source>
</evidence>
<dbReference type="InterPro" id="IPR001433">
    <property type="entry name" value="OxRdtase_FAD/NAD-bd"/>
</dbReference>
<comment type="caution">
    <text evidence="12">The sequence shown here is derived from an EMBL/GenBank/DDBJ whole genome shotgun (WGS) entry which is preliminary data.</text>
</comment>
<comment type="similarity">
    <text evidence="9">In the N-terminal section; belongs to the FAD-binding oxidoreductase type 6 family.</text>
</comment>
<evidence type="ECO:0000256" key="4">
    <source>
        <dbReference type="ARBA" id="ARBA00022723"/>
    </source>
</evidence>
<evidence type="ECO:0000256" key="1">
    <source>
        <dbReference type="ARBA" id="ARBA00001974"/>
    </source>
</evidence>
<dbReference type="InterPro" id="IPR050415">
    <property type="entry name" value="MRET"/>
</dbReference>
<keyword evidence="2" id="KW-0285">Flavoprotein</keyword>
<evidence type="ECO:0000256" key="2">
    <source>
        <dbReference type="ARBA" id="ARBA00022630"/>
    </source>
</evidence>
<dbReference type="Proteomes" id="UP000290287">
    <property type="component" value="Unassembled WGS sequence"/>
</dbReference>
<dbReference type="InterPro" id="IPR039261">
    <property type="entry name" value="FNR_nucleotide-bd"/>
</dbReference>
<organism evidence="12 13">
    <name type="scientific">Veronia nyctiphanis</name>
    <dbReference type="NCBI Taxonomy" id="1278244"/>
    <lineage>
        <taxon>Bacteria</taxon>
        <taxon>Pseudomonadati</taxon>
        <taxon>Pseudomonadota</taxon>
        <taxon>Gammaproteobacteria</taxon>
        <taxon>Vibrionales</taxon>
        <taxon>Vibrionaceae</taxon>
        <taxon>Veronia</taxon>
    </lineage>
</organism>
<dbReference type="GO" id="GO:0046872">
    <property type="term" value="F:metal ion binding"/>
    <property type="evidence" value="ECO:0007669"/>
    <property type="project" value="UniProtKB-KW"/>
</dbReference>
<feature type="domain" description="FAD-binding FR-type" evidence="11">
    <location>
        <begin position="55"/>
        <end position="155"/>
    </location>
</feature>
<dbReference type="InterPro" id="IPR001041">
    <property type="entry name" value="2Fe-2S_ferredoxin-type"/>
</dbReference>
<dbReference type="PANTHER" id="PTHR47354">
    <property type="entry name" value="NADH OXIDOREDUCTASE HCR"/>
    <property type="match status" value="1"/>
</dbReference>
<dbReference type="InterPro" id="IPR036010">
    <property type="entry name" value="2Fe-2S_ferredoxin-like_sf"/>
</dbReference>
<dbReference type="PROSITE" id="PS51085">
    <property type="entry name" value="2FE2S_FER_2"/>
    <property type="match status" value="1"/>
</dbReference>
<accession>A0A4Q0YUA6</accession>
<dbReference type="Pfam" id="PF00175">
    <property type="entry name" value="NAD_binding_1"/>
    <property type="match status" value="1"/>
</dbReference>
<evidence type="ECO:0000256" key="7">
    <source>
        <dbReference type="ARBA" id="ARBA00023004"/>
    </source>
</evidence>
<dbReference type="InterPro" id="IPR008333">
    <property type="entry name" value="Cbr1-like_FAD-bd_dom"/>
</dbReference>
<dbReference type="Gene3D" id="3.40.50.80">
    <property type="entry name" value="Nucleotide-binding domain of ferredoxin-NADP reductase (FNR) module"/>
    <property type="match status" value="1"/>
</dbReference>
<sequence>MIEVWKSSMAKGAVIMANMVTSFIGALFSTNKVNHKRVRRQHQAPSNAYDSCHDHTKNMATVTEVIRETENAVTLVFNTRLPIDYRPGQFIHCHFYADGELESRSYSFSGIRSDGQHQITIKETSDGYVSKLINQTFREGMLFQVSNVGGNISPTLLTSTYEKLVLFAGGSGITPLKALAEYALEETSKPVVIVYSNRTHDDIIFFDQLEALNEKYANLTLVHVLDKASSKIGSQGPMNRAVAEQYELLGSNNLFVTCGPGGYINAVSNLLDGADISASSRHIEVFTSVNIPSVPLPPMAKTSNGYTASDDKAKRVEIRDTGESFVVKPNHTILGSAAGVGINLKHSCQAGGCGECKMKLISGQVRHQEPNCLTESERADGFVLTCVGVPTMDVVLESTTSSVH</sequence>
<feature type="domain" description="2Fe-2S ferredoxin-type" evidence="10">
    <location>
        <begin position="314"/>
        <end position="402"/>
    </location>
</feature>
<dbReference type="SUPFAM" id="SSF52343">
    <property type="entry name" value="Ferredoxin reductase-like, C-terminal NADP-linked domain"/>
    <property type="match status" value="1"/>
</dbReference>
<evidence type="ECO:0000313" key="12">
    <source>
        <dbReference type="EMBL" id="RXJ74882.1"/>
    </source>
</evidence>
<dbReference type="Pfam" id="PF00111">
    <property type="entry name" value="Fer2"/>
    <property type="match status" value="1"/>
</dbReference>
<gene>
    <name evidence="12" type="ORF">CS022_01390</name>
</gene>
<dbReference type="PRINTS" id="PR00406">
    <property type="entry name" value="CYTB5RDTASE"/>
</dbReference>
<dbReference type="InterPro" id="IPR017927">
    <property type="entry name" value="FAD-bd_FR_type"/>
</dbReference>
<dbReference type="CDD" id="cd00207">
    <property type="entry name" value="fer2"/>
    <property type="match status" value="1"/>
</dbReference>
<dbReference type="Gene3D" id="3.10.20.30">
    <property type="match status" value="1"/>
</dbReference>
<dbReference type="EMBL" id="PEIB01000001">
    <property type="protein sequence ID" value="RXJ74882.1"/>
    <property type="molecule type" value="Genomic_DNA"/>
</dbReference>
<keyword evidence="5" id="KW-0274">FAD</keyword>
<dbReference type="Pfam" id="PF00970">
    <property type="entry name" value="FAD_binding_6"/>
    <property type="match status" value="1"/>
</dbReference>